<accession>A0A7G9RKY5</accession>
<evidence type="ECO:0000313" key="2">
    <source>
        <dbReference type="Proteomes" id="UP000515811"/>
    </source>
</evidence>
<dbReference type="EMBL" id="CP060714">
    <property type="protein sequence ID" value="QNN56260.1"/>
    <property type="molecule type" value="Genomic_DNA"/>
</dbReference>
<sequence length="145" mass="15912">MATAYASAIIPAPIDKVWQLVRDFNGLPVWHPGIASSEIEDGRSADSVGCVRSFHLKDGAHVREQLVSLDDTHHRLSYNFVKPAFPVTNYLAWIKLSPITSTGETFAEWGANFDEAPGDAGKYEEIVSTHVFAAGWKALAQHMST</sequence>
<dbReference type="AlphaFoldDB" id="A0A7G9RKY5"/>
<evidence type="ECO:0000313" key="1">
    <source>
        <dbReference type="EMBL" id="QNN56260.1"/>
    </source>
</evidence>
<protein>
    <submittedName>
        <fullName evidence="1">SRPBCC family protein</fullName>
    </submittedName>
</protein>
<dbReference type="SUPFAM" id="SSF55961">
    <property type="entry name" value="Bet v1-like"/>
    <property type="match status" value="1"/>
</dbReference>
<keyword evidence="2" id="KW-1185">Reference proteome</keyword>
<dbReference type="PANTHER" id="PTHR39332:SF7">
    <property type="entry name" value="SRPBCC FAMILY PROTEIN"/>
    <property type="match status" value="1"/>
</dbReference>
<dbReference type="CDD" id="cd07821">
    <property type="entry name" value="PYR_PYL_RCAR_like"/>
    <property type="match status" value="1"/>
</dbReference>
<dbReference type="Pfam" id="PF10604">
    <property type="entry name" value="Polyketide_cyc2"/>
    <property type="match status" value="1"/>
</dbReference>
<dbReference type="Gene3D" id="3.30.530.20">
    <property type="match status" value="1"/>
</dbReference>
<gene>
    <name evidence="1" type="ORF">H9K76_17110</name>
</gene>
<dbReference type="PANTHER" id="PTHR39332">
    <property type="entry name" value="BLL4707 PROTEIN"/>
    <property type="match status" value="1"/>
</dbReference>
<dbReference type="KEGG" id="drg:H9K76_17110"/>
<dbReference type="RefSeq" id="WP_187596529.1">
    <property type="nucleotide sequence ID" value="NZ_CP060714.1"/>
</dbReference>
<dbReference type="InterPro" id="IPR019587">
    <property type="entry name" value="Polyketide_cyclase/dehydratase"/>
</dbReference>
<proteinExistence type="predicted"/>
<dbReference type="Proteomes" id="UP000515811">
    <property type="component" value="Chromosome"/>
</dbReference>
<reference evidence="1 2" key="1">
    <citation type="submission" date="2020-08" db="EMBL/GenBank/DDBJ databases">
        <title>Genome sequence of Diaphorobacter ruginosibacter DSM 27467T.</title>
        <authorList>
            <person name="Hyun D.-W."/>
            <person name="Bae J.-W."/>
        </authorList>
    </citation>
    <scope>NUCLEOTIDE SEQUENCE [LARGE SCALE GENOMIC DNA]</scope>
    <source>
        <strain evidence="1 2">DSM 27467</strain>
    </source>
</reference>
<name>A0A7G9RKY5_9BURK</name>
<organism evidence="1 2">
    <name type="scientific">Diaphorobacter ruginosibacter</name>
    <dbReference type="NCBI Taxonomy" id="1715720"/>
    <lineage>
        <taxon>Bacteria</taxon>
        <taxon>Pseudomonadati</taxon>
        <taxon>Pseudomonadota</taxon>
        <taxon>Betaproteobacteria</taxon>
        <taxon>Burkholderiales</taxon>
        <taxon>Comamonadaceae</taxon>
        <taxon>Diaphorobacter</taxon>
    </lineage>
</organism>
<dbReference type="InterPro" id="IPR023393">
    <property type="entry name" value="START-like_dom_sf"/>
</dbReference>